<dbReference type="Proteomes" id="UP000887116">
    <property type="component" value="Unassembled WGS sequence"/>
</dbReference>
<evidence type="ECO:0000313" key="2">
    <source>
        <dbReference type="EMBL" id="GFR21369.1"/>
    </source>
</evidence>
<accession>A0A8X6LVD2</accession>
<keyword evidence="3" id="KW-1185">Reference proteome</keyword>
<dbReference type="EMBL" id="BMAO01037938">
    <property type="protein sequence ID" value="GFR21369.1"/>
    <property type="molecule type" value="Genomic_DNA"/>
</dbReference>
<sequence length="88" mass="9946">MTPPGVLSASIPKNAYQVSIVESKQRPLCENELFGRKGKCLQDGDKWLIAKQFATHFDSLLLLGLVYFFYRLKYNDSPVKALPPPSRC</sequence>
<organism evidence="2 3">
    <name type="scientific">Trichonephila clavata</name>
    <name type="common">Joro spider</name>
    <name type="synonym">Nephila clavata</name>
    <dbReference type="NCBI Taxonomy" id="2740835"/>
    <lineage>
        <taxon>Eukaryota</taxon>
        <taxon>Metazoa</taxon>
        <taxon>Ecdysozoa</taxon>
        <taxon>Arthropoda</taxon>
        <taxon>Chelicerata</taxon>
        <taxon>Arachnida</taxon>
        <taxon>Araneae</taxon>
        <taxon>Araneomorphae</taxon>
        <taxon>Entelegynae</taxon>
        <taxon>Araneoidea</taxon>
        <taxon>Nephilidae</taxon>
        <taxon>Trichonephila</taxon>
    </lineage>
</organism>
<dbReference type="OrthoDB" id="10478748at2759"/>
<name>A0A8X6LVD2_TRICU</name>
<reference evidence="2" key="1">
    <citation type="submission" date="2020-07" db="EMBL/GenBank/DDBJ databases">
        <title>Multicomponent nature underlies the extraordinary mechanical properties of spider dragline silk.</title>
        <authorList>
            <person name="Kono N."/>
            <person name="Nakamura H."/>
            <person name="Mori M."/>
            <person name="Yoshida Y."/>
            <person name="Ohtoshi R."/>
            <person name="Malay A.D."/>
            <person name="Moran D.A.P."/>
            <person name="Tomita M."/>
            <person name="Numata K."/>
            <person name="Arakawa K."/>
        </authorList>
    </citation>
    <scope>NUCLEOTIDE SEQUENCE</scope>
</reference>
<keyword evidence="1" id="KW-1133">Transmembrane helix</keyword>
<gene>
    <name evidence="2" type="ORF">TNCT_178161</name>
</gene>
<proteinExistence type="predicted"/>
<protein>
    <submittedName>
        <fullName evidence="2">Uncharacterized protein</fullName>
    </submittedName>
</protein>
<feature type="transmembrane region" description="Helical" evidence="1">
    <location>
        <begin position="53"/>
        <end position="70"/>
    </location>
</feature>
<keyword evidence="1" id="KW-0812">Transmembrane</keyword>
<evidence type="ECO:0000256" key="1">
    <source>
        <dbReference type="SAM" id="Phobius"/>
    </source>
</evidence>
<dbReference type="AlphaFoldDB" id="A0A8X6LVD2"/>
<evidence type="ECO:0000313" key="3">
    <source>
        <dbReference type="Proteomes" id="UP000887116"/>
    </source>
</evidence>
<keyword evidence="1" id="KW-0472">Membrane</keyword>
<comment type="caution">
    <text evidence="2">The sequence shown here is derived from an EMBL/GenBank/DDBJ whole genome shotgun (WGS) entry which is preliminary data.</text>
</comment>